<dbReference type="InterPro" id="IPR011011">
    <property type="entry name" value="Znf_FYVE_PHD"/>
</dbReference>
<dbReference type="SUPFAM" id="SSF57903">
    <property type="entry name" value="FYVE/PHD zinc finger"/>
    <property type="match status" value="1"/>
</dbReference>
<gene>
    <name evidence="1" type="ORF">HW555_012653</name>
</gene>
<sequence length="257" mass="27665">MSKCNKVKNPCKICLGPVTNKNGLQCHGACQSWAHYNCLNYTPGKIKDIKAGIIKVTCPCPDCRTSMPKEYRTDTPYSCNNSQCPANRPPKCDNTQCPINSDQKCGRPKAPSCALGTCGTDCKQYSSSHQMDGCPPPPLPPPCNRYGTVSPITSSDACLTDRCPSGCSSQNDVHGDAGMFQMSGSTPSFHVVEQMCNTVGQLTNQINELMMQMKEAVNCNRGGCCPPPPKATCQQKGPKSLCPKPCFCPGNPARRNC</sequence>
<proteinExistence type="predicted"/>
<name>A0A835G738_SPOEX</name>
<reference evidence="1" key="1">
    <citation type="submission" date="2020-08" db="EMBL/GenBank/DDBJ databases">
        <title>Spodoptera exigua strain:BAW_Kor-Di-RS1 Genome sequencing and assembly.</title>
        <authorList>
            <person name="Kim J."/>
            <person name="Nam H.Y."/>
            <person name="Kwon M."/>
            <person name="Choi J.H."/>
            <person name="Cho S.R."/>
            <person name="Kim G.-H."/>
        </authorList>
    </citation>
    <scope>NUCLEOTIDE SEQUENCE</scope>
    <source>
        <strain evidence="1">BAW_Kor-Di-RS1</strain>
        <tissue evidence="1">Whole-body</tissue>
    </source>
</reference>
<evidence type="ECO:0000313" key="1">
    <source>
        <dbReference type="EMBL" id="KAF9407270.1"/>
    </source>
</evidence>
<dbReference type="AlphaFoldDB" id="A0A835G738"/>
<comment type="caution">
    <text evidence="1">The sequence shown here is derived from an EMBL/GenBank/DDBJ whole genome shotgun (WGS) entry which is preliminary data.</text>
</comment>
<dbReference type="EMBL" id="JACKWZ010000489">
    <property type="protein sequence ID" value="KAF9407270.1"/>
    <property type="molecule type" value="Genomic_DNA"/>
</dbReference>
<evidence type="ECO:0008006" key="3">
    <source>
        <dbReference type="Google" id="ProtNLM"/>
    </source>
</evidence>
<organism evidence="1 2">
    <name type="scientific">Spodoptera exigua</name>
    <name type="common">Beet armyworm</name>
    <name type="synonym">Noctua fulgens</name>
    <dbReference type="NCBI Taxonomy" id="7107"/>
    <lineage>
        <taxon>Eukaryota</taxon>
        <taxon>Metazoa</taxon>
        <taxon>Ecdysozoa</taxon>
        <taxon>Arthropoda</taxon>
        <taxon>Hexapoda</taxon>
        <taxon>Insecta</taxon>
        <taxon>Pterygota</taxon>
        <taxon>Neoptera</taxon>
        <taxon>Endopterygota</taxon>
        <taxon>Lepidoptera</taxon>
        <taxon>Glossata</taxon>
        <taxon>Ditrysia</taxon>
        <taxon>Noctuoidea</taxon>
        <taxon>Noctuidae</taxon>
        <taxon>Amphipyrinae</taxon>
        <taxon>Spodoptera</taxon>
    </lineage>
</organism>
<dbReference type="Proteomes" id="UP000648187">
    <property type="component" value="Unassembled WGS sequence"/>
</dbReference>
<protein>
    <recommendedName>
        <fullName evidence="3">PHD-type domain-containing protein</fullName>
    </recommendedName>
</protein>
<keyword evidence="2" id="KW-1185">Reference proteome</keyword>
<evidence type="ECO:0000313" key="2">
    <source>
        <dbReference type="Proteomes" id="UP000648187"/>
    </source>
</evidence>
<accession>A0A835G738</accession>